<evidence type="ECO:0000313" key="4">
    <source>
        <dbReference type="EMBL" id="EDP10886.1"/>
    </source>
</evidence>
<keyword evidence="1" id="KW-0472">Membrane</keyword>
<organism evidence="4 5">
    <name type="scientific">Amedibacillus dolichus DSM 3991</name>
    <dbReference type="NCBI Taxonomy" id="428127"/>
    <lineage>
        <taxon>Bacteria</taxon>
        <taxon>Bacillati</taxon>
        <taxon>Bacillota</taxon>
        <taxon>Erysipelotrichia</taxon>
        <taxon>Erysipelotrichales</taxon>
        <taxon>Erysipelotrichaceae</taxon>
        <taxon>Amedibacillus</taxon>
    </lineage>
</organism>
<dbReference type="Proteomes" id="UP000004090">
    <property type="component" value="Unassembled WGS sequence"/>
</dbReference>
<dbReference type="eggNOG" id="COG0673">
    <property type="taxonomic scope" value="Bacteria"/>
</dbReference>
<dbReference type="SUPFAM" id="SSF51735">
    <property type="entry name" value="NAD(P)-binding Rossmann-fold domains"/>
    <property type="match status" value="1"/>
</dbReference>
<evidence type="ECO:0000256" key="1">
    <source>
        <dbReference type="SAM" id="Phobius"/>
    </source>
</evidence>
<dbReference type="GO" id="GO:0000166">
    <property type="term" value="F:nucleotide binding"/>
    <property type="evidence" value="ECO:0007669"/>
    <property type="project" value="InterPro"/>
</dbReference>
<feature type="domain" description="Gfo/Idh/MocA-like oxidoreductase N-terminal" evidence="2">
    <location>
        <begin position="61"/>
        <end position="179"/>
    </location>
</feature>
<keyword evidence="1" id="KW-1133">Transmembrane helix</keyword>
<proteinExistence type="predicted"/>
<evidence type="ECO:0000259" key="3">
    <source>
        <dbReference type="Pfam" id="PF22725"/>
    </source>
</evidence>
<reference evidence="4 5" key="2">
    <citation type="submission" date="2007-09" db="EMBL/GenBank/DDBJ databases">
        <authorList>
            <person name="Fulton L."/>
            <person name="Clifton S."/>
            <person name="Fulton B."/>
            <person name="Xu J."/>
            <person name="Minx P."/>
            <person name="Pepin K.H."/>
            <person name="Johnson M."/>
            <person name="Thiruvilangam P."/>
            <person name="Bhonagiri V."/>
            <person name="Nash W.E."/>
            <person name="Mardis E.R."/>
            <person name="Wilson R.K."/>
        </authorList>
    </citation>
    <scope>NUCLEOTIDE SEQUENCE [LARGE SCALE GENOMIC DNA]</scope>
    <source>
        <strain evidence="4 5">DSM 3991</strain>
    </source>
</reference>
<dbReference type="AlphaFoldDB" id="A8RCS1"/>
<dbReference type="PANTHER" id="PTHR43377:SF1">
    <property type="entry name" value="BILIVERDIN REDUCTASE A"/>
    <property type="match status" value="1"/>
</dbReference>
<sequence>MKTALLFSIFMIAEICGFLNLLPKYVVKLIFLKNTIVVILLLCYIFCSKTTRKVDNDMEKLKVAVVGAGIYGQNHLNAYTWNPNADLVAVCDRNPEITKRVEEEYHVKTYNDIEVMLEKEEIDVVSIATPDPFHKEPVLAAIRYGKDVLVEKPLATTSQDAYEIIEAANTAGVRVMVDYHKRWDPASIAVKNKLNEATTGKPVRGYMRMDNIYDVALNWLNWSSKSSPVHFVGTHCYDLIRWYMGCEVTEVYAVGHKGILQSKGVDTYDSITANLTFENGCTWTVENAWILPNGFAKADDGCTEILCENEMIRVDSQKRGVEFFDENKLSTPNVCFIQNYQGRSMGFGIDPLNDFVNCIQKDLPFMADMYDGLEAELIAEAVHKSADIHQIVKIERKNIKK</sequence>
<keyword evidence="1" id="KW-0812">Transmembrane</keyword>
<gene>
    <name evidence="4" type="ORF">EUBDOL_01485</name>
</gene>
<dbReference type="InterPro" id="IPR055170">
    <property type="entry name" value="GFO_IDH_MocA-like_dom"/>
</dbReference>
<comment type="caution">
    <text evidence="4">The sequence shown here is derived from an EMBL/GenBank/DDBJ whole genome shotgun (WGS) entry which is preliminary data.</text>
</comment>
<dbReference type="Gene3D" id="3.40.50.720">
    <property type="entry name" value="NAD(P)-binding Rossmann-like Domain"/>
    <property type="match status" value="1"/>
</dbReference>
<dbReference type="InterPro" id="IPR051450">
    <property type="entry name" value="Gfo/Idh/MocA_Oxidoreductases"/>
</dbReference>
<dbReference type="EMBL" id="ABAW02000021">
    <property type="protein sequence ID" value="EDP10886.1"/>
    <property type="molecule type" value="Genomic_DNA"/>
</dbReference>
<dbReference type="SUPFAM" id="SSF55347">
    <property type="entry name" value="Glyceraldehyde-3-phosphate dehydrogenase-like, C-terminal domain"/>
    <property type="match status" value="1"/>
</dbReference>
<dbReference type="PANTHER" id="PTHR43377">
    <property type="entry name" value="BILIVERDIN REDUCTASE A"/>
    <property type="match status" value="1"/>
</dbReference>
<dbReference type="InterPro" id="IPR000683">
    <property type="entry name" value="Gfo/Idh/MocA-like_OxRdtase_N"/>
</dbReference>
<accession>A8RCS1</accession>
<evidence type="ECO:0000259" key="2">
    <source>
        <dbReference type="Pfam" id="PF01408"/>
    </source>
</evidence>
<protein>
    <submittedName>
        <fullName evidence="4">Oxidoreductase, NAD-binding domain protein</fullName>
    </submittedName>
</protein>
<dbReference type="Gene3D" id="3.30.360.10">
    <property type="entry name" value="Dihydrodipicolinate Reductase, domain 2"/>
    <property type="match status" value="1"/>
</dbReference>
<dbReference type="HOGENOM" id="CLU_023194_1_2_9"/>
<dbReference type="STRING" id="428127.EUBDOL_01485"/>
<feature type="domain" description="GFO/IDH/MocA-like oxidoreductase" evidence="3">
    <location>
        <begin position="190"/>
        <end position="312"/>
    </location>
</feature>
<reference evidence="4 5" key="1">
    <citation type="submission" date="2007-09" db="EMBL/GenBank/DDBJ databases">
        <title>Draft genome sequence of Eubacterium dolichum (DSM 3991).</title>
        <authorList>
            <person name="Sudarsanam P."/>
            <person name="Ley R."/>
            <person name="Guruge J."/>
            <person name="Turnbaugh P.J."/>
            <person name="Mahowald M."/>
            <person name="Liep D."/>
            <person name="Gordon J."/>
        </authorList>
    </citation>
    <scope>NUCLEOTIDE SEQUENCE [LARGE SCALE GENOMIC DNA]</scope>
    <source>
        <strain evidence="4 5">DSM 3991</strain>
    </source>
</reference>
<evidence type="ECO:0000313" key="5">
    <source>
        <dbReference type="Proteomes" id="UP000004090"/>
    </source>
</evidence>
<dbReference type="Pfam" id="PF01408">
    <property type="entry name" value="GFO_IDH_MocA"/>
    <property type="match status" value="1"/>
</dbReference>
<dbReference type="InterPro" id="IPR036291">
    <property type="entry name" value="NAD(P)-bd_dom_sf"/>
</dbReference>
<name>A8RCS1_9FIRM</name>
<dbReference type="Pfam" id="PF22725">
    <property type="entry name" value="GFO_IDH_MocA_C3"/>
    <property type="match status" value="1"/>
</dbReference>
<feature type="transmembrane region" description="Helical" evidence="1">
    <location>
        <begin position="27"/>
        <end position="47"/>
    </location>
</feature>